<dbReference type="PANTHER" id="PTHR48098:SF1">
    <property type="entry name" value="DIACYLGLYCEROL ACYLTRANSFERASE_MYCOLYLTRANSFERASE AG85A"/>
    <property type="match status" value="1"/>
</dbReference>
<reference evidence="2" key="1">
    <citation type="submission" date="2016-10" db="EMBL/GenBank/DDBJ databases">
        <authorList>
            <person name="Varghese N."/>
            <person name="Submissions S."/>
        </authorList>
    </citation>
    <scope>NUCLEOTIDE SEQUENCE [LARGE SCALE GENOMIC DNA]</scope>
    <source>
        <strain evidence="2">CGMCC 1.12333</strain>
    </source>
</reference>
<dbReference type="InterPro" id="IPR000801">
    <property type="entry name" value="Esterase-like"/>
</dbReference>
<dbReference type="GO" id="GO:0016787">
    <property type="term" value="F:hydrolase activity"/>
    <property type="evidence" value="ECO:0007669"/>
    <property type="project" value="UniProtKB-KW"/>
</dbReference>
<proteinExistence type="predicted"/>
<dbReference type="InterPro" id="IPR050583">
    <property type="entry name" value="Mycobacterial_A85_antigen"/>
</dbReference>
<evidence type="ECO:0000313" key="2">
    <source>
        <dbReference type="Proteomes" id="UP000199138"/>
    </source>
</evidence>
<dbReference type="Gene3D" id="3.40.50.1820">
    <property type="entry name" value="alpha/beta hydrolase"/>
    <property type="match status" value="1"/>
</dbReference>
<dbReference type="STRING" id="1224947.SAMN05216480_102145"/>
<accession>A0A1I7FRA9</accession>
<dbReference type="AlphaFoldDB" id="A0A1I7FRA9"/>
<protein>
    <submittedName>
        <fullName evidence="1">S-formylglutathione hydrolase FrmB</fullName>
    </submittedName>
</protein>
<organism evidence="1 2">
    <name type="scientific">Pustulibacterium marinum</name>
    <dbReference type="NCBI Taxonomy" id="1224947"/>
    <lineage>
        <taxon>Bacteria</taxon>
        <taxon>Pseudomonadati</taxon>
        <taxon>Bacteroidota</taxon>
        <taxon>Flavobacteriia</taxon>
        <taxon>Flavobacteriales</taxon>
        <taxon>Flavobacteriaceae</taxon>
        <taxon>Pustulibacterium</taxon>
    </lineage>
</organism>
<dbReference type="EMBL" id="FPBK01000002">
    <property type="protein sequence ID" value="SFU38685.1"/>
    <property type="molecule type" value="Genomic_DNA"/>
</dbReference>
<gene>
    <name evidence="1" type="ORF">SAMN05216480_102145</name>
</gene>
<dbReference type="SUPFAM" id="SSF53474">
    <property type="entry name" value="alpha/beta-Hydrolases"/>
    <property type="match status" value="1"/>
</dbReference>
<keyword evidence="1" id="KW-0378">Hydrolase</keyword>
<dbReference type="InterPro" id="IPR029058">
    <property type="entry name" value="AB_hydrolase_fold"/>
</dbReference>
<keyword evidence="2" id="KW-1185">Reference proteome</keyword>
<dbReference type="Pfam" id="PF00756">
    <property type="entry name" value="Esterase"/>
    <property type="match status" value="1"/>
</dbReference>
<dbReference type="GO" id="GO:0016747">
    <property type="term" value="F:acyltransferase activity, transferring groups other than amino-acyl groups"/>
    <property type="evidence" value="ECO:0007669"/>
    <property type="project" value="TreeGrafter"/>
</dbReference>
<name>A0A1I7FRA9_9FLAO</name>
<dbReference type="PANTHER" id="PTHR48098">
    <property type="entry name" value="ENTEROCHELIN ESTERASE-RELATED"/>
    <property type="match status" value="1"/>
</dbReference>
<dbReference type="Proteomes" id="UP000199138">
    <property type="component" value="Unassembled WGS sequence"/>
</dbReference>
<evidence type="ECO:0000313" key="1">
    <source>
        <dbReference type="EMBL" id="SFU38685.1"/>
    </source>
</evidence>
<sequence>MKIVSLLKESTTMQFFKTIFLGAFLFLAQLSFAQGTLFKDSISSKTLGKTKVFNVYLPEGYNEDDTDYPVIYLLHGLGGDENQWLEGGDMQAQVDQAIADSIIPKTIFFLPDGEATYYINNIKGTYEYENFFFDEFMPFVENKYHVKKEKQNRGIAGLSMGGYGTLVYRFHHPELFIAASALSPAVRTDEEMIELSDKEFAVRYETAYGKLPKDERISDFHNHNSPIYLAKQLSESEKDDVAMYIDCGDDDHLYKGNSTLHIVLRDLKIPHEYRVRNGGHTWDYWRTGLIPALIFITKNFDQN</sequence>